<organism evidence="2">
    <name type="scientific">Mesorhizobium sp. WSM2240</name>
    <dbReference type="NCBI Taxonomy" id="3228851"/>
    <lineage>
        <taxon>Bacteria</taxon>
        <taxon>Pseudomonadati</taxon>
        <taxon>Pseudomonadota</taxon>
        <taxon>Alphaproteobacteria</taxon>
        <taxon>Hyphomicrobiales</taxon>
        <taxon>Phyllobacteriaceae</taxon>
        <taxon>Mesorhizobium</taxon>
    </lineage>
</organism>
<sequence length="410" mass="44040">MIAVAAFLGDIAVALSCLERLDAYVEVMARIRQNLSRALLSAALSAFIALPAMAESRTLRTEEVAVRADIVADGLEHPWGLDFLPDGDVIVTERPGRIRILSNGELSEPVEGVPDVVARGQGGLLDIAVSPDFAQSGLVFFSFSEPGRGGAGTAVARARLVRDGAAARLEDMQTIFSMAKKSRTSHHFGSRIVFRPDGTLFITTGDRGSGQRAQDMNDHAGSILRINPDGSIPADNPSPDGSKHLPEIWSKGHRNVQGAAFDPVTNALVTVEHGSKGGDEINQPEAGRNYGWPVISYGVHYSGKKIGVGTEAEGYEQPLFYWDPSIAPSGLISYQGEMFPEWNGDLIAGALKFQLVSRLERDGSGKITGEERMFEGEFGRIRDVNLAPDGSIWVLTDESDGVIVRLSRAG</sequence>
<dbReference type="PANTHER" id="PTHR19328">
    <property type="entry name" value="HEDGEHOG-INTERACTING PROTEIN"/>
    <property type="match status" value="1"/>
</dbReference>
<dbReference type="GO" id="GO:0016491">
    <property type="term" value="F:oxidoreductase activity"/>
    <property type="evidence" value="ECO:0007669"/>
    <property type="project" value="UniProtKB-KW"/>
</dbReference>
<dbReference type="Pfam" id="PF07995">
    <property type="entry name" value="GSDH"/>
    <property type="match status" value="1"/>
</dbReference>
<reference evidence="2" key="1">
    <citation type="submission" date="2024-06" db="EMBL/GenBank/DDBJ databases">
        <title>Mesorhizobium karijinii sp. nov., a symbiont of the iconic Swainsona formosa from arid Australia.</title>
        <authorList>
            <person name="Hill Y.J."/>
            <person name="Watkin E.L.J."/>
            <person name="O'Hara G.W."/>
            <person name="Terpolilli J."/>
            <person name="Tye M.L."/>
            <person name="Kohlmeier M.G."/>
        </authorList>
    </citation>
    <scope>NUCLEOTIDE SEQUENCE</scope>
    <source>
        <strain evidence="2">WSM2240</strain>
    </source>
</reference>
<accession>A0AAU8CKU5</accession>
<dbReference type="EMBL" id="CP159253">
    <property type="protein sequence ID" value="XCG47451.1"/>
    <property type="molecule type" value="Genomic_DNA"/>
</dbReference>
<evidence type="ECO:0000313" key="2">
    <source>
        <dbReference type="EMBL" id="XCG47451.1"/>
    </source>
</evidence>
<dbReference type="InterPro" id="IPR011042">
    <property type="entry name" value="6-blade_b-propeller_TolB-like"/>
</dbReference>
<dbReference type="SUPFAM" id="SSF50952">
    <property type="entry name" value="Soluble quinoprotein glucose dehydrogenase"/>
    <property type="match status" value="1"/>
</dbReference>
<feature type="domain" description="Glucose/Sorbosone dehydrogenase" evidence="1">
    <location>
        <begin position="75"/>
        <end position="405"/>
    </location>
</feature>
<dbReference type="InterPro" id="IPR012938">
    <property type="entry name" value="Glc/Sorbosone_DH"/>
</dbReference>
<gene>
    <name evidence="2" type="ORF">ABVK50_19530</name>
</gene>
<dbReference type="RefSeq" id="WP_353645000.1">
    <property type="nucleotide sequence ID" value="NZ_CP159253.1"/>
</dbReference>
<dbReference type="InterPro" id="IPR011041">
    <property type="entry name" value="Quinoprot_gluc/sorb_DH_b-prop"/>
</dbReference>
<dbReference type="EC" id="1.1.5.-" evidence="2"/>
<name>A0AAU8CKU5_9HYPH</name>
<dbReference type="AlphaFoldDB" id="A0AAU8CKU5"/>
<protein>
    <submittedName>
        <fullName evidence="2">PQQ-dependent sugar dehydrogenase</fullName>
        <ecNumber evidence="2">1.1.5.-</ecNumber>
    </submittedName>
</protein>
<keyword evidence="2" id="KW-0560">Oxidoreductase</keyword>
<dbReference type="PANTHER" id="PTHR19328:SF75">
    <property type="entry name" value="ALDOSE SUGAR DEHYDROGENASE YLII"/>
    <property type="match status" value="1"/>
</dbReference>
<evidence type="ECO:0000259" key="1">
    <source>
        <dbReference type="Pfam" id="PF07995"/>
    </source>
</evidence>
<dbReference type="Gene3D" id="2.120.10.30">
    <property type="entry name" value="TolB, C-terminal domain"/>
    <property type="match status" value="1"/>
</dbReference>
<proteinExistence type="predicted"/>